<evidence type="ECO:0000313" key="3">
    <source>
        <dbReference type="EMBL" id="MCW0399245.1"/>
    </source>
</evidence>
<keyword evidence="1" id="KW-0732">Signal</keyword>
<dbReference type="Proteomes" id="UP001320843">
    <property type="component" value="Unassembled WGS sequence"/>
</dbReference>
<evidence type="ECO:0000256" key="1">
    <source>
        <dbReference type="SAM" id="SignalP"/>
    </source>
</evidence>
<dbReference type="SMART" id="SM00228">
    <property type="entry name" value="PDZ"/>
    <property type="match status" value="1"/>
</dbReference>
<reference evidence="3 4" key="1">
    <citation type="submission" date="2022-06" db="EMBL/GenBank/DDBJ databases">
        <title>Dynamics of rice microbiomes reveals core vertical transmitted seed endophytes.</title>
        <authorList>
            <person name="Liao K."/>
            <person name="Zhang X."/>
        </authorList>
    </citation>
    <scope>NUCLEOTIDE SEQUENCE [LARGE SCALE GENOMIC DNA]</scope>
    <source>
        <strain evidence="3 4">YT10-10-1</strain>
    </source>
</reference>
<accession>A0ABT3DUS0</accession>
<feature type="domain" description="PDZ" evidence="2">
    <location>
        <begin position="47"/>
        <end position="111"/>
    </location>
</feature>
<name>A0ABT3DUS0_9XANT</name>
<protein>
    <recommendedName>
        <fullName evidence="2">PDZ domain-containing protein</fullName>
    </recommendedName>
</protein>
<proteinExistence type="predicted"/>
<dbReference type="InterPro" id="IPR036034">
    <property type="entry name" value="PDZ_sf"/>
</dbReference>
<dbReference type="RefSeq" id="WP_267122653.1">
    <property type="nucleotide sequence ID" value="NZ_JANFWR010000010.1"/>
</dbReference>
<feature type="signal peptide" evidence="1">
    <location>
        <begin position="1"/>
        <end position="21"/>
    </location>
</feature>
<sequence>MKKLVSLAGLVLATAAASATASTPQINPEFARWNQISAAVWPLAQANVELCGAAVVPSLGFSVGGSDNNLPLLLGVGEGSPAQAAGLQDFDELVSINGEKLKTRKLEQVVERYAEVLVDEAEAGHPLEVVYLRDGVETKASVTPVQACDFRVLYVPKPIPSTTQGNAVVLGNAIDSYAKTPEQIRAYVSRSVARIILDHQGENARRGRGINLLTGAAGLLTGHNVGITGNAVARFRNAERQDLEQDYLSVYLLARAGDDVSGITDFWQGVFANMPSNQLLGRALGQSQGSPVRLEELAAARDEILAKKQAGEPLLPAGRRAEKDS</sequence>
<organism evidence="3 4">
    <name type="scientific">Xanthomonas sacchari</name>
    <dbReference type="NCBI Taxonomy" id="56458"/>
    <lineage>
        <taxon>Bacteria</taxon>
        <taxon>Pseudomonadati</taxon>
        <taxon>Pseudomonadota</taxon>
        <taxon>Gammaproteobacteria</taxon>
        <taxon>Lysobacterales</taxon>
        <taxon>Lysobacteraceae</taxon>
        <taxon>Xanthomonas</taxon>
    </lineage>
</organism>
<dbReference type="InterPro" id="IPR001478">
    <property type="entry name" value="PDZ"/>
</dbReference>
<evidence type="ECO:0000259" key="2">
    <source>
        <dbReference type="PROSITE" id="PS50106"/>
    </source>
</evidence>
<dbReference type="PROSITE" id="PS50106">
    <property type="entry name" value="PDZ"/>
    <property type="match status" value="1"/>
</dbReference>
<keyword evidence="4" id="KW-1185">Reference proteome</keyword>
<dbReference type="EMBL" id="JANFWR010000010">
    <property type="protein sequence ID" value="MCW0399245.1"/>
    <property type="molecule type" value="Genomic_DNA"/>
</dbReference>
<dbReference type="Gene3D" id="2.30.42.10">
    <property type="match status" value="1"/>
</dbReference>
<gene>
    <name evidence="3" type="ORF">NB700_001801</name>
</gene>
<dbReference type="SUPFAM" id="SSF50156">
    <property type="entry name" value="PDZ domain-like"/>
    <property type="match status" value="1"/>
</dbReference>
<comment type="caution">
    <text evidence="3">The sequence shown here is derived from an EMBL/GenBank/DDBJ whole genome shotgun (WGS) entry which is preliminary data.</text>
</comment>
<evidence type="ECO:0000313" key="4">
    <source>
        <dbReference type="Proteomes" id="UP001320843"/>
    </source>
</evidence>
<feature type="chain" id="PRO_5046742484" description="PDZ domain-containing protein" evidence="1">
    <location>
        <begin position="22"/>
        <end position="325"/>
    </location>
</feature>